<feature type="transmembrane region" description="Helical" evidence="1">
    <location>
        <begin position="17"/>
        <end position="41"/>
    </location>
</feature>
<dbReference type="AlphaFoldDB" id="A0A542YG57"/>
<keyword evidence="1" id="KW-1133">Transmembrane helix</keyword>
<keyword evidence="3" id="KW-1185">Reference proteome</keyword>
<keyword evidence="1" id="KW-0472">Membrane</keyword>
<sequence length="88" mass="9668">MFVSNSEPEPANRLQRVLAFMVAALVILALLCFAGAMVGYFMGALENGVSGFWITLVMIPWFALPAALLLTVALLIVTGIRRSRENRR</sequence>
<protein>
    <recommendedName>
        <fullName evidence="4">Multidrug ABC transporter ATPase</fullName>
    </recommendedName>
</protein>
<reference evidence="2 3" key="1">
    <citation type="submission" date="2019-06" db="EMBL/GenBank/DDBJ databases">
        <title>Sequencing the genomes of 1000 actinobacteria strains.</title>
        <authorList>
            <person name="Klenk H.-P."/>
        </authorList>
    </citation>
    <scope>NUCLEOTIDE SEQUENCE [LARGE SCALE GENOMIC DNA]</scope>
    <source>
        <strain evidence="2 3">DSM 26477</strain>
    </source>
</reference>
<feature type="transmembrane region" description="Helical" evidence="1">
    <location>
        <begin position="53"/>
        <end position="80"/>
    </location>
</feature>
<gene>
    <name evidence="2" type="ORF">FB562_0106</name>
</gene>
<dbReference type="EMBL" id="VFOM01000001">
    <property type="protein sequence ID" value="TQL47061.1"/>
    <property type="molecule type" value="Genomic_DNA"/>
</dbReference>
<accession>A0A542YG57</accession>
<evidence type="ECO:0008006" key="4">
    <source>
        <dbReference type="Google" id="ProtNLM"/>
    </source>
</evidence>
<evidence type="ECO:0000256" key="1">
    <source>
        <dbReference type="SAM" id="Phobius"/>
    </source>
</evidence>
<name>A0A542YG57_9MICO</name>
<evidence type="ECO:0000313" key="2">
    <source>
        <dbReference type="EMBL" id="TQL47061.1"/>
    </source>
</evidence>
<comment type="caution">
    <text evidence="2">The sequence shown here is derived from an EMBL/GenBank/DDBJ whole genome shotgun (WGS) entry which is preliminary data.</text>
</comment>
<organism evidence="2 3">
    <name type="scientific">Homoserinimonas aerilata</name>
    <dbReference type="NCBI Taxonomy" id="1162970"/>
    <lineage>
        <taxon>Bacteria</taxon>
        <taxon>Bacillati</taxon>
        <taxon>Actinomycetota</taxon>
        <taxon>Actinomycetes</taxon>
        <taxon>Micrococcales</taxon>
        <taxon>Microbacteriaceae</taxon>
        <taxon>Homoserinimonas</taxon>
    </lineage>
</organism>
<keyword evidence="1" id="KW-0812">Transmembrane</keyword>
<evidence type="ECO:0000313" key="3">
    <source>
        <dbReference type="Proteomes" id="UP000317998"/>
    </source>
</evidence>
<dbReference type="Proteomes" id="UP000317998">
    <property type="component" value="Unassembled WGS sequence"/>
</dbReference>
<proteinExistence type="predicted"/>